<gene>
    <name evidence="3" type="ORF">SAMN06265379_106191</name>
</gene>
<reference evidence="3 4" key="1">
    <citation type="submission" date="2017-05" db="EMBL/GenBank/DDBJ databases">
        <authorList>
            <person name="Varghese N."/>
            <person name="Submissions S."/>
        </authorList>
    </citation>
    <scope>NUCLEOTIDE SEQUENCE [LARGE SCALE GENOMIC DNA]</scope>
    <source>
        <strain evidence="3 4">DSM 27040</strain>
    </source>
</reference>
<keyword evidence="1" id="KW-0472">Membrane</keyword>
<keyword evidence="4" id="KW-1185">Reference proteome</keyword>
<evidence type="ECO:0000256" key="1">
    <source>
        <dbReference type="SAM" id="Phobius"/>
    </source>
</evidence>
<proteinExistence type="predicted"/>
<feature type="domain" description="Secretion system C-terminal sorting" evidence="2">
    <location>
        <begin position="1256"/>
        <end position="1333"/>
    </location>
</feature>
<dbReference type="SUPFAM" id="SSF110296">
    <property type="entry name" value="Oligoxyloglucan reducing end-specific cellobiohydrolase"/>
    <property type="match status" value="2"/>
</dbReference>
<evidence type="ECO:0000313" key="3">
    <source>
        <dbReference type="EMBL" id="SMO75353.1"/>
    </source>
</evidence>
<dbReference type="PANTHER" id="PTHR43739">
    <property type="entry name" value="XYLOGLUCANASE (EUROFUNG)"/>
    <property type="match status" value="1"/>
</dbReference>
<dbReference type="OrthoDB" id="9757809at2"/>
<dbReference type="InterPro" id="IPR015943">
    <property type="entry name" value="WD40/YVTN_repeat-like_dom_sf"/>
</dbReference>
<keyword evidence="1" id="KW-0812">Transmembrane</keyword>
<protein>
    <submittedName>
        <fullName evidence="3">Por secretion system C-terminal sorting domain-containing protein</fullName>
    </submittedName>
</protein>
<dbReference type="RefSeq" id="WP_142533891.1">
    <property type="nucleotide sequence ID" value="NZ_FXTB01000006.1"/>
</dbReference>
<name>A0A521DUE5_SACCC</name>
<dbReference type="NCBIfam" id="TIGR04183">
    <property type="entry name" value="Por_Secre_tail"/>
    <property type="match status" value="1"/>
</dbReference>
<evidence type="ECO:0000313" key="4">
    <source>
        <dbReference type="Proteomes" id="UP000319040"/>
    </source>
</evidence>
<accession>A0A521DUE5</accession>
<dbReference type="InterPro" id="IPR052025">
    <property type="entry name" value="Xyloglucanase_GH74"/>
</dbReference>
<dbReference type="GO" id="GO:0010411">
    <property type="term" value="P:xyloglucan metabolic process"/>
    <property type="evidence" value="ECO:0007669"/>
    <property type="project" value="TreeGrafter"/>
</dbReference>
<dbReference type="PANTHER" id="PTHR43739:SF5">
    <property type="entry name" value="EXO-ALPHA-SIALIDASE"/>
    <property type="match status" value="1"/>
</dbReference>
<dbReference type="Gene3D" id="2.130.10.10">
    <property type="entry name" value="YVTN repeat-like/Quinoprotein amine dehydrogenase"/>
    <property type="match status" value="4"/>
</dbReference>
<organism evidence="3 4">
    <name type="scientific">Saccharicrinis carchari</name>
    <dbReference type="NCBI Taxonomy" id="1168039"/>
    <lineage>
        <taxon>Bacteria</taxon>
        <taxon>Pseudomonadati</taxon>
        <taxon>Bacteroidota</taxon>
        <taxon>Bacteroidia</taxon>
        <taxon>Marinilabiliales</taxon>
        <taxon>Marinilabiliaceae</taxon>
        <taxon>Saccharicrinis</taxon>
    </lineage>
</organism>
<dbReference type="Pfam" id="PF18962">
    <property type="entry name" value="Por_Secre_tail"/>
    <property type="match status" value="1"/>
</dbReference>
<feature type="transmembrane region" description="Helical" evidence="1">
    <location>
        <begin position="12"/>
        <end position="29"/>
    </location>
</feature>
<dbReference type="EMBL" id="FXTB01000006">
    <property type="protein sequence ID" value="SMO75353.1"/>
    <property type="molecule type" value="Genomic_DNA"/>
</dbReference>
<keyword evidence="1" id="KW-1133">Transmembrane helix</keyword>
<dbReference type="InterPro" id="IPR026444">
    <property type="entry name" value="Secre_tail"/>
</dbReference>
<evidence type="ECO:0000259" key="2">
    <source>
        <dbReference type="Pfam" id="PF18962"/>
    </source>
</evidence>
<sequence>MKSKFMNKRFYITLTTILVLAGFYFVFHYNTHQKAEKRHLKPLASTEILQQRINKKIERRKNGYAKPDKPDKYVEYLQSLVSGYGKQNYGANHKINALKSAVARRASLKSAKVSLPWQQRGPGNVGGRTRCIIVDPDDTTGKTWFAGAVSGGIWKTTDAGSSWEIISPDLPNLATVSLCMAPSNSQVIYAGTGEGYYNIDAVRGNGIFKSTDKGTTWTQLASTKDKYGFHYVNSLTISHSNENILWAATNSGLVKSTDGGTSWYSLGAPLNQRYQKIIKHPNSDNILWATANDIGIYKTENGGVNWFLVHDMSGAGRIEITVAKKEPEKLYAIDEESNVYYSYDGGTEWASATESGDATRFLEGQGWYNSVMAVNPTHASKGFIGGIDLFSFEVGNEIAFTGRQAFNVKNNMSSLLQFGYFGGTYSNGGVTILAEYTNQTNNISIQFGTDKSQKCHLLKRKTTENSWSGLFAEDMNKLEYGGYVSVPFMVTNTSTGEQLHASFVDDNNNNKFDVYQDGYEVILIHNVAYNATAQNTFIQTNNGDYKTMAALYPTLIEGAVWNDSNLPEGDLSIESYSLKDRRLSSTRISNWWAETDQPNYSHADHHDITIIENSGNPFSVIVGNDGGIGYSSDGGSTWSSKSNGYITSQYYGITRHPKQYRYFGGLQDNGSTLSGNDPDKMSEWKDVLGGDGFDVVWHTRDPQMIIGTYYYNQLRKSYDGGLSWLNIGALMGDNDDSETSPFVTRIASSQADPDLLFTGGASGLWKSTNFGDSWKNINMGAHWGFTSNSSPKITISQANPSIVWAGIHMNTDPLYNTGKLHVSTDGGESFTALEPFMDMGPLSNLITHPTEPETAYMLFSFSNYPKIFRTEDLGQTWEDITGFGIEGSDQSSNGFPDVAINTMVVMPFDTNQLWVGTEIGLFISSDNGNTWEYADNGIPAVSIWDMKIIGDEVILGTHGLGVWTVKMDGLANTLPHPHINMAGIRPNGSLVLNTTFESRLDSFELYNNNGLLTTVYNITPHNKSDINFGLMESSDILYIHGYLNGQQYISNTVNLSPGSVYTAQKNYVNDFSEEDRINDFTGYGFSIHDGYFNNPAIHSPHPYPENTDLYYTLKYPIIVSDNPELAYIKYYDIAYLETGESGAVYPSVDFYDYAIMEGSKDGLNWHALSDGYDFSYNAAWSSAGKTYESNPAAKDYTNHHIDLYDTFTADDTILVRFRLHSDHFTAGWGWSIDNVRIQGTLSSVNDDLATTFAIDLFPNPVTNNHVNLRITDVYIGSVDVGIYTVSGQEISKHSYFKGTEVYEQQINIPRVSKGIYLVKIQMNNQEKTEKIRIH</sequence>
<dbReference type="Proteomes" id="UP000319040">
    <property type="component" value="Unassembled WGS sequence"/>
</dbReference>